<evidence type="ECO:0000256" key="1">
    <source>
        <dbReference type="SAM" id="Phobius"/>
    </source>
</evidence>
<evidence type="ECO:0008006" key="4">
    <source>
        <dbReference type="Google" id="ProtNLM"/>
    </source>
</evidence>
<keyword evidence="1" id="KW-1133">Transmembrane helix</keyword>
<keyword evidence="1" id="KW-0812">Transmembrane</keyword>
<reference evidence="2 3" key="1">
    <citation type="journal article" date="2016" name="Nat. Commun.">
        <title>Thousands of microbial genomes shed light on interconnected biogeochemical processes in an aquifer system.</title>
        <authorList>
            <person name="Anantharaman K."/>
            <person name="Brown C.T."/>
            <person name="Hug L.A."/>
            <person name="Sharon I."/>
            <person name="Castelle C.J."/>
            <person name="Probst A.J."/>
            <person name="Thomas B.C."/>
            <person name="Singh A."/>
            <person name="Wilkins M.J."/>
            <person name="Karaoz U."/>
            <person name="Brodie E.L."/>
            <person name="Williams K.H."/>
            <person name="Hubbard S.S."/>
            <person name="Banfield J.F."/>
        </authorList>
    </citation>
    <scope>NUCLEOTIDE SEQUENCE [LARGE SCALE GENOMIC DNA]</scope>
</reference>
<gene>
    <name evidence="2" type="ORF">A2592_01575</name>
</gene>
<dbReference type="EMBL" id="MFMT01000009">
    <property type="protein sequence ID" value="OGG88973.1"/>
    <property type="molecule type" value="Genomic_DNA"/>
</dbReference>
<feature type="transmembrane region" description="Helical" evidence="1">
    <location>
        <begin position="14"/>
        <end position="38"/>
    </location>
</feature>
<dbReference type="Proteomes" id="UP000179230">
    <property type="component" value="Unassembled WGS sequence"/>
</dbReference>
<organism evidence="2 3">
    <name type="scientific">Candidatus Kaiserbacteria bacterium RIFOXYD1_FULL_42_15</name>
    <dbReference type="NCBI Taxonomy" id="1798532"/>
    <lineage>
        <taxon>Bacteria</taxon>
        <taxon>Candidatus Kaiseribacteriota</taxon>
    </lineage>
</organism>
<comment type="caution">
    <text evidence="2">The sequence shown here is derived from an EMBL/GenBank/DDBJ whole genome shotgun (WGS) entry which is preliminary data.</text>
</comment>
<sequence length="198" mass="20957">MFMTPINSNTNKGFALLITLLIIGVVISVTMAIVELSLKQLELSVSSRDSEVAFAAANAGLECAKRTRRSASTTIEIGTATTLDCFENSTSPVSNTGSSINVTSGGSSGKVYRYQPTIDWSSADRCSEINIVAMVMNDNATDPLVISGLTSIFPGYSNNTKSCNPGGNCTIAGVRGYSAKCTEKTNLGTLMREILLEF</sequence>
<proteinExistence type="predicted"/>
<evidence type="ECO:0000313" key="2">
    <source>
        <dbReference type="EMBL" id="OGG88973.1"/>
    </source>
</evidence>
<protein>
    <recommendedName>
        <fullName evidence="4">Type 4 fimbrial biogenesis protein PilX N-terminal domain-containing protein</fullName>
    </recommendedName>
</protein>
<name>A0A1F6FT08_9BACT</name>
<evidence type="ECO:0000313" key="3">
    <source>
        <dbReference type="Proteomes" id="UP000179230"/>
    </source>
</evidence>
<keyword evidence="1" id="KW-0472">Membrane</keyword>
<dbReference type="AlphaFoldDB" id="A0A1F6FT08"/>
<accession>A0A1F6FT08</accession>